<proteinExistence type="predicted"/>
<dbReference type="EMBL" id="UINC01134806">
    <property type="protein sequence ID" value="SVD18581.1"/>
    <property type="molecule type" value="Genomic_DNA"/>
</dbReference>
<sequence length="83" mass="9699">MVRPIRFERMTYGLEGRCSIQLSYGRNNFALIKFRLTLLINNFWSEWRDLNPRPPGPKPDTLPSCATLRKRCNYTLIASLVNP</sequence>
<organism evidence="1">
    <name type="scientific">marine metagenome</name>
    <dbReference type="NCBI Taxonomy" id="408172"/>
    <lineage>
        <taxon>unclassified sequences</taxon>
        <taxon>metagenomes</taxon>
        <taxon>ecological metagenomes</taxon>
    </lineage>
</organism>
<protein>
    <submittedName>
        <fullName evidence="1">Uncharacterized protein</fullName>
    </submittedName>
</protein>
<accession>A0A382TB45</accession>
<gene>
    <name evidence="1" type="ORF">METZ01_LOCUS371435</name>
</gene>
<dbReference type="AlphaFoldDB" id="A0A382TB45"/>
<reference evidence="1" key="1">
    <citation type="submission" date="2018-05" db="EMBL/GenBank/DDBJ databases">
        <authorList>
            <person name="Lanie J.A."/>
            <person name="Ng W.-L."/>
            <person name="Kazmierczak K.M."/>
            <person name="Andrzejewski T.M."/>
            <person name="Davidsen T.M."/>
            <person name="Wayne K.J."/>
            <person name="Tettelin H."/>
            <person name="Glass J.I."/>
            <person name="Rusch D."/>
            <person name="Podicherti R."/>
            <person name="Tsui H.-C.T."/>
            <person name="Winkler M.E."/>
        </authorList>
    </citation>
    <scope>NUCLEOTIDE SEQUENCE</scope>
</reference>
<name>A0A382TB45_9ZZZZ</name>
<dbReference type="AntiFam" id="ANF00011">
    <property type="entry name" value="tRNA translation"/>
</dbReference>
<evidence type="ECO:0000313" key="1">
    <source>
        <dbReference type="EMBL" id="SVD18581.1"/>
    </source>
</evidence>